<dbReference type="Proteomes" id="UP001500604">
    <property type="component" value="Unassembled WGS sequence"/>
</dbReference>
<protein>
    <recommendedName>
        <fullName evidence="3 5">Regulatory protein RecX</fullName>
    </recommendedName>
</protein>
<dbReference type="Pfam" id="PF02631">
    <property type="entry name" value="RecX_HTH2"/>
    <property type="match status" value="1"/>
</dbReference>
<evidence type="ECO:0000256" key="1">
    <source>
        <dbReference type="ARBA" id="ARBA00004496"/>
    </source>
</evidence>
<gene>
    <name evidence="9" type="primary">recX_4</name>
    <name evidence="5" type="synonym">recX</name>
    <name evidence="9" type="ORF">GCM10023116_46150</name>
</gene>
<evidence type="ECO:0000256" key="3">
    <source>
        <dbReference type="ARBA" id="ARBA00018111"/>
    </source>
</evidence>
<sequence>MSSSETELRRAAMDLLSRREHSRKELWQKLRSRAETPEMLEVVLGALEADRLLSDERFAESFVRNRVSRGLGPVRIKQELLQKGIAADLVSIQLEAFDEDWQQQAREVNVKKFGTAPVKDPKEKAKRVRYLQYRGFNIDTIMAVVDGREHDE</sequence>
<evidence type="ECO:0000256" key="2">
    <source>
        <dbReference type="ARBA" id="ARBA00009695"/>
    </source>
</evidence>
<dbReference type="HAMAP" id="MF_01114">
    <property type="entry name" value="RecX"/>
    <property type="match status" value="1"/>
</dbReference>
<dbReference type="PANTHER" id="PTHR33602">
    <property type="entry name" value="REGULATORY PROTEIN RECX FAMILY PROTEIN"/>
    <property type="match status" value="1"/>
</dbReference>
<keyword evidence="4 5" id="KW-0963">Cytoplasm</keyword>
<proteinExistence type="inferred from homology"/>
<evidence type="ECO:0000313" key="9">
    <source>
        <dbReference type="EMBL" id="GAA4652331.1"/>
    </source>
</evidence>
<dbReference type="InterPro" id="IPR003783">
    <property type="entry name" value="Regulatory_RecX"/>
</dbReference>
<accession>A0ABP8V8X2</accession>
<reference evidence="10" key="1">
    <citation type="journal article" date="2019" name="Int. J. Syst. Evol. Microbiol.">
        <title>The Global Catalogue of Microorganisms (GCM) 10K type strain sequencing project: providing services to taxonomists for standard genome sequencing and annotation.</title>
        <authorList>
            <consortium name="The Broad Institute Genomics Platform"/>
            <consortium name="The Broad Institute Genome Sequencing Center for Infectious Disease"/>
            <person name="Wu L."/>
            <person name="Ma J."/>
        </authorList>
    </citation>
    <scope>NUCLEOTIDE SEQUENCE [LARGE SCALE GENOMIC DNA]</scope>
    <source>
        <strain evidence="10">JCM 17805</strain>
    </source>
</reference>
<dbReference type="Pfam" id="PF21981">
    <property type="entry name" value="RecX_HTH3"/>
    <property type="match status" value="1"/>
</dbReference>
<dbReference type="InterPro" id="IPR053926">
    <property type="entry name" value="RecX_HTH_1st"/>
</dbReference>
<dbReference type="InterPro" id="IPR053925">
    <property type="entry name" value="RecX_HTH_3rd"/>
</dbReference>
<evidence type="ECO:0000256" key="4">
    <source>
        <dbReference type="ARBA" id="ARBA00022490"/>
    </source>
</evidence>
<comment type="function">
    <text evidence="5">Modulates RecA activity.</text>
</comment>
<evidence type="ECO:0000259" key="6">
    <source>
        <dbReference type="Pfam" id="PF02631"/>
    </source>
</evidence>
<keyword evidence="10" id="KW-1185">Reference proteome</keyword>
<dbReference type="Gene3D" id="1.10.10.10">
    <property type="entry name" value="Winged helix-like DNA-binding domain superfamily/Winged helix DNA-binding domain"/>
    <property type="match status" value="3"/>
</dbReference>
<evidence type="ECO:0000259" key="7">
    <source>
        <dbReference type="Pfam" id="PF21981"/>
    </source>
</evidence>
<dbReference type="EMBL" id="BAABFL010000474">
    <property type="protein sequence ID" value="GAA4652331.1"/>
    <property type="molecule type" value="Genomic_DNA"/>
</dbReference>
<comment type="caution">
    <text evidence="9">The sequence shown here is derived from an EMBL/GenBank/DDBJ whole genome shotgun (WGS) entry which is preliminary data.</text>
</comment>
<organism evidence="9 10">
    <name type="scientific">Kistimonas scapharcae</name>
    <dbReference type="NCBI Taxonomy" id="1036133"/>
    <lineage>
        <taxon>Bacteria</taxon>
        <taxon>Pseudomonadati</taxon>
        <taxon>Pseudomonadota</taxon>
        <taxon>Gammaproteobacteria</taxon>
        <taxon>Oceanospirillales</taxon>
        <taxon>Endozoicomonadaceae</taxon>
        <taxon>Kistimonas</taxon>
    </lineage>
</organism>
<evidence type="ECO:0000259" key="8">
    <source>
        <dbReference type="Pfam" id="PF21982"/>
    </source>
</evidence>
<feature type="domain" description="RecX first three-helical" evidence="8">
    <location>
        <begin position="9"/>
        <end position="43"/>
    </location>
</feature>
<dbReference type="Pfam" id="PF21982">
    <property type="entry name" value="RecX_HTH1"/>
    <property type="match status" value="1"/>
</dbReference>
<feature type="domain" description="RecX second three-helical" evidence="6">
    <location>
        <begin position="54"/>
        <end position="90"/>
    </location>
</feature>
<dbReference type="RefSeq" id="WP_345198873.1">
    <property type="nucleotide sequence ID" value="NZ_BAABFL010000474.1"/>
</dbReference>
<evidence type="ECO:0000256" key="5">
    <source>
        <dbReference type="HAMAP-Rule" id="MF_01114"/>
    </source>
</evidence>
<dbReference type="InterPro" id="IPR036388">
    <property type="entry name" value="WH-like_DNA-bd_sf"/>
</dbReference>
<name>A0ABP8V8X2_9GAMM</name>
<evidence type="ECO:0000313" key="10">
    <source>
        <dbReference type="Proteomes" id="UP001500604"/>
    </source>
</evidence>
<comment type="subcellular location">
    <subcellularLocation>
        <location evidence="1 5">Cytoplasm</location>
    </subcellularLocation>
</comment>
<feature type="domain" description="RecX third three-helical" evidence="7">
    <location>
        <begin position="98"/>
        <end position="145"/>
    </location>
</feature>
<comment type="similarity">
    <text evidence="2 5">Belongs to the RecX family.</text>
</comment>
<dbReference type="InterPro" id="IPR053924">
    <property type="entry name" value="RecX_HTH_2nd"/>
</dbReference>
<dbReference type="PANTHER" id="PTHR33602:SF1">
    <property type="entry name" value="REGULATORY PROTEIN RECX FAMILY PROTEIN"/>
    <property type="match status" value="1"/>
</dbReference>